<dbReference type="Proteomes" id="UP001195483">
    <property type="component" value="Unassembled WGS sequence"/>
</dbReference>
<reference evidence="1" key="1">
    <citation type="journal article" date="2021" name="Genome Biol. Evol.">
        <title>A High-Quality Reference Genome for a Parasitic Bivalve with Doubly Uniparental Inheritance (Bivalvia: Unionida).</title>
        <authorList>
            <person name="Smith C.H."/>
        </authorList>
    </citation>
    <scope>NUCLEOTIDE SEQUENCE</scope>
    <source>
        <strain evidence="1">CHS0354</strain>
    </source>
</reference>
<dbReference type="EMBL" id="JAEAOA010000972">
    <property type="protein sequence ID" value="KAK3590483.1"/>
    <property type="molecule type" value="Genomic_DNA"/>
</dbReference>
<protein>
    <submittedName>
        <fullName evidence="1">Uncharacterized protein</fullName>
    </submittedName>
</protein>
<dbReference type="AlphaFoldDB" id="A0AAE0SFG4"/>
<accession>A0AAE0SFG4</accession>
<reference evidence="1" key="2">
    <citation type="journal article" date="2021" name="Genome Biol. Evol.">
        <title>Developing a high-quality reference genome for a parasitic bivalve with doubly uniparental inheritance (Bivalvia: Unionida).</title>
        <authorList>
            <person name="Smith C.H."/>
        </authorList>
    </citation>
    <scope>NUCLEOTIDE SEQUENCE</scope>
    <source>
        <strain evidence="1">CHS0354</strain>
        <tissue evidence="1">Mantle</tissue>
    </source>
</reference>
<evidence type="ECO:0000313" key="1">
    <source>
        <dbReference type="EMBL" id="KAK3590483.1"/>
    </source>
</evidence>
<comment type="caution">
    <text evidence="1">The sequence shown here is derived from an EMBL/GenBank/DDBJ whole genome shotgun (WGS) entry which is preliminary data.</text>
</comment>
<name>A0AAE0SFG4_9BIVA</name>
<evidence type="ECO:0000313" key="2">
    <source>
        <dbReference type="Proteomes" id="UP001195483"/>
    </source>
</evidence>
<keyword evidence="2" id="KW-1185">Reference proteome</keyword>
<organism evidence="1 2">
    <name type="scientific">Potamilus streckersoni</name>
    <dbReference type="NCBI Taxonomy" id="2493646"/>
    <lineage>
        <taxon>Eukaryota</taxon>
        <taxon>Metazoa</taxon>
        <taxon>Spiralia</taxon>
        <taxon>Lophotrochozoa</taxon>
        <taxon>Mollusca</taxon>
        <taxon>Bivalvia</taxon>
        <taxon>Autobranchia</taxon>
        <taxon>Heteroconchia</taxon>
        <taxon>Palaeoheterodonta</taxon>
        <taxon>Unionida</taxon>
        <taxon>Unionoidea</taxon>
        <taxon>Unionidae</taxon>
        <taxon>Ambleminae</taxon>
        <taxon>Lampsilini</taxon>
        <taxon>Potamilus</taxon>
    </lineage>
</organism>
<reference evidence="1" key="3">
    <citation type="submission" date="2023-05" db="EMBL/GenBank/DDBJ databases">
        <authorList>
            <person name="Smith C.H."/>
        </authorList>
    </citation>
    <scope>NUCLEOTIDE SEQUENCE</scope>
    <source>
        <strain evidence="1">CHS0354</strain>
        <tissue evidence="1">Mantle</tissue>
    </source>
</reference>
<proteinExistence type="predicted"/>
<sequence>MRLPSCQARSIRRNHVKSKHQHLMELVPSYKCRFKERTHLNGWNREQKGEYLAISILRQAQGVLEDMKDGAYEPQKLYPGTVVHKCCPPEILSCLIAEHILQKTGSLIVRNVGIIA</sequence>
<gene>
    <name evidence="1" type="ORF">CHS0354_015650</name>
</gene>